<organism evidence="2 3">
    <name type="scientific">Clunio marinus</name>
    <dbReference type="NCBI Taxonomy" id="568069"/>
    <lineage>
        <taxon>Eukaryota</taxon>
        <taxon>Metazoa</taxon>
        <taxon>Ecdysozoa</taxon>
        <taxon>Arthropoda</taxon>
        <taxon>Hexapoda</taxon>
        <taxon>Insecta</taxon>
        <taxon>Pterygota</taxon>
        <taxon>Neoptera</taxon>
        <taxon>Endopterygota</taxon>
        <taxon>Diptera</taxon>
        <taxon>Nematocera</taxon>
        <taxon>Chironomoidea</taxon>
        <taxon>Chironomidae</taxon>
        <taxon>Clunio</taxon>
    </lineage>
</organism>
<name>A0A1J1HUZ1_9DIPT</name>
<protein>
    <submittedName>
        <fullName evidence="2">CLUMA_CG005516, isoform A</fullName>
    </submittedName>
</protein>
<evidence type="ECO:0000256" key="1">
    <source>
        <dbReference type="SAM" id="SignalP"/>
    </source>
</evidence>
<dbReference type="Proteomes" id="UP000183832">
    <property type="component" value="Unassembled WGS sequence"/>
</dbReference>
<keyword evidence="3" id="KW-1185">Reference proteome</keyword>
<evidence type="ECO:0000313" key="3">
    <source>
        <dbReference type="Proteomes" id="UP000183832"/>
    </source>
</evidence>
<dbReference type="OrthoDB" id="6045010at2759"/>
<dbReference type="AlphaFoldDB" id="A0A1J1HUZ1"/>
<sequence>MIVHNIALLLTLAFVSTASAALQCVSGCWHNNVFYPVGSTVTCPVISQNCIGRDIPGQCCPEEFCGCTRNGIDYKIGDEVPSFDTCNTCWCDSNLPQPNNIDCTEEFCGCIRNGIEYQDGDEVPSLDTCNTCWCDGTSSPPNNIYCTEIACTSEPTEGPETPEPA</sequence>
<evidence type="ECO:0000313" key="2">
    <source>
        <dbReference type="EMBL" id="CRK91896.1"/>
    </source>
</evidence>
<proteinExistence type="predicted"/>
<feature type="signal peptide" evidence="1">
    <location>
        <begin position="1"/>
        <end position="20"/>
    </location>
</feature>
<feature type="chain" id="PRO_5009619035" evidence="1">
    <location>
        <begin position="21"/>
        <end position="165"/>
    </location>
</feature>
<accession>A0A1J1HUZ1</accession>
<dbReference type="EMBL" id="CVRI01000021">
    <property type="protein sequence ID" value="CRK91896.1"/>
    <property type="molecule type" value="Genomic_DNA"/>
</dbReference>
<gene>
    <name evidence="2" type="ORF">CLUMA_CG005516</name>
</gene>
<keyword evidence="1" id="KW-0732">Signal</keyword>
<dbReference type="SUPFAM" id="SSF57603">
    <property type="entry name" value="FnI-like domain"/>
    <property type="match status" value="1"/>
</dbReference>
<reference evidence="2 3" key="1">
    <citation type="submission" date="2015-04" db="EMBL/GenBank/DDBJ databases">
        <authorList>
            <person name="Syromyatnikov M.Y."/>
            <person name="Popov V.N."/>
        </authorList>
    </citation>
    <scope>NUCLEOTIDE SEQUENCE [LARGE SCALE GENOMIC DNA]</scope>
</reference>